<dbReference type="Proteomes" id="UP000004995">
    <property type="component" value="Unassembled WGS sequence"/>
</dbReference>
<dbReference type="EMBL" id="AGNK02005095">
    <property type="status" value="NOT_ANNOTATED_CDS"/>
    <property type="molecule type" value="Genomic_DNA"/>
</dbReference>
<dbReference type="AlphaFoldDB" id="K3ZKI3"/>
<protein>
    <recommendedName>
        <fullName evidence="5">Bifunctional inhibitor/plant lipid transfer protein/seed storage helical domain-containing protein</fullName>
    </recommendedName>
</protein>
<evidence type="ECO:0000313" key="2">
    <source>
        <dbReference type="EMBL" id="RCV38849.1"/>
    </source>
</evidence>
<evidence type="ECO:0000313" key="4">
    <source>
        <dbReference type="Proteomes" id="UP000004995"/>
    </source>
</evidence>
<name>K3ZKI3_SETIT</name>
<proteinExistence type="predicted"/>
<reference evidence="3" key="3">
    <citation type="submission" date="2018-08" db="UniProtKB">
        <authorList>
            <consortium name="EnsemblPlants"/>
        </authorList>
    </citation>
    <scope>IDENTIFICATION</scope>
    <source>
        <strain evidence="3">Yugu1</strain>
    </source>
</reference>
<organism evidence="3 4">
    <name type="scientific">Setaria italica</name>
    <name type="common">Foxtail millet</name>
    <name type="synonym">Panicum italicum</name>
    <dbReference type="NCBI Taxonomy" id="4555"/>
    <lineage>
        <taxon>Eukaryota</taxon>
        <taxon>Viridiplantae</taxon>
        <taxon>Streptophyta</taxon>
        <taxon>Embryophyta</taxon>
        <taxon>Tracheophyta</taxon>
        <taxon>Spermatophyta</taxon>
        <taxon>Magnoliopsida</taxon>
        <taxon>Liliopsida</taxon>
        <taxon>Poales</taxon>
        <taxon>Poaceae</taxon>
        <taxon>PACMAD clade</taxon>
        <taxon>Panicoideae</taxon>
        <taxon>Panicodae</taxon>
        <taxon>Paniceae</taxon>
        <taxon>Cenchrinae</taxon>
        <taxon>Setaria</taxon>
    </lineage>
</organism>
<accession>K3ZKI3</accession>
<keyword evidence="4" id="KW-1185">Reference proteome</keyword>
<evidence type="ECO:0000313" key="3">
    <source>
        <dbReference type="EnsemblPlants" id="KQK95190"/>
    </source>
</evidence>
<keyword evidence="1" id="KW-0732">Signal</keyword>
<dbReference type="EMBL" id="CM003535">
    <property type="protein sequence ID" value="RCV38849.1"/>
    <property type="molecule type" value="Genomic_DNA"/>
</dbReference>
<sequence>MAVIKSNVRRAVCAAALCNLVMASSSQPELVVFDKICVKLDPCAKRNCDIKCVEVGREQKHPYPALAACDKTDECCCRFYHEQHPPPPPPVGNLE</sequence>
<reference evidence="2 4" key="1">
    <citation type="journal article" date="2012" name="Nat. Biotechnol.">
        <title>Reference genome sequence of the model plant Setaria.</title>
        <authorList>
            <person name="Bennetzen J.L."/>
            <person name="Schmutz J."/>
            <person name="Wang H."/>
            <person name="Percifield R."/>
            <person name="Hawkins J."/>
            <person name="Pontaroli A.C."/>
            <person name="Estep M."/>
            <person name="Feng L."/>
            <person name="Vaughn J.N."/>
            <person name="Grimwood J."/>
            <person name="Jenkins J."/>
            <person name="Barry K."/>
            <person name="Lindquist E."/>
            <person name="Hellsten U."/>
            <person name="Deshpande S."/>
            <person name="Wang X."/>
            <person name="Wu X."/>
            <person name="Mitros T."/>
            <person name="Triplett J."/>
            <person name="Yang X."/>
            <person name="Ye C.Y."/>
            <person name="Mauro-Herrera M."/>
            <person name="Wang L."/>
            <person name="Li P."/>
            <person name="Sharma M."/>
            <person name="Sharma R."/>
            <person name="Ronald P.C."/>
            <person name="Panaud O."/>
            <person name="Kellogg E.A."/>
            <person name="Brutnell T.P."/>
            <person name="Doust A.N."/>
            <person name="Tuskan G.A."/>
            <person name="Rokhsar D."/>
            <person name="Devos K.M."/>
        </authorList>
    </citation>
    <scope>NUCLEOTIDE SEQUENCE [LARGE SCALE GENOMIC DNA]</scope>
    <source>
        <strain evidence="4">cv. Yugu1</strain>
        <strain evidence="2">Yugu1</strain>
    </source>
</reference>
<evidence type="ECO:0008006" key="5">
    <source>
        <dbReference type="Google" id="ProtNLM"/>
    </source>
</evidence>
<dbReference type="EnsemblPlants" id="KQK95190">
    <property type="protein sequence ID" value="KQK95190"/>
    <property type="gene ID" value="SETIT_027089mg"/>
</dbReference>
<gene>
    <name evidence="2" type="ORF">SETIT_8G175300v2</name>
</gene>
<feature type="signal peptide" evidence="1">
    <location>
        <begin position="1"/>
        <end position="23"/>
    </location>
</feature>
<dbReference type="OMA" id="KCERRCQ"/>
<evidence type="ECO:0000256" key="1">
    <source>
        <dbReference type="SAM" id="SignalP"/>
    </source>
</evidence>
<dbReference type="HOGENOM" id="CLU_2376810_0_0_1"/>
<reference evidence="2" key="2">
    <citation type="submission" date="2015-07" db="EMBL/GenBank/DDBJ databases">
        <authorList>
            <person name="Noorani M."/>
        </authorList>
    </citation>
    <scope>NUCLEOTIDE SEQUENCE</scope>
    <source>
        <strain evidence="2">Yugu1</strain>
    </source>
</reference>
<dbReference type="Gramene" id="KQK95190">
    <property type="protein sequence ID" value="KQK95190"/>
    <property type="gene ID" value="SETIT_027089mg"/>
</dbReference>
<feature type="chain" id="PRO_5010128017" description="Bifunctional inhibitor/plant lipid transfer protein/seed storage helical domain-containing protein" evidence="1">
    <location>
        <begin position="24"/>
        <end position="95"/>
    </location>
</feature>